<dbReference type="Proteomes" id="UP000748531">
    <property type="component" value="Unassembled WGS sequence"/>
</dbReference>
<evidence type="ECO:0000313" key="1">
    <source>
        <dbReference type="EMBL" id="KAF5396154.1"/>
    </source>
</evidence>
<organism evidence="1 2">
    <name type="scientific">Paragonimus heterotremus</name>
    <dbReference type="NCBI Taxonomy" id="100268"/>
    <lineage>
        <taxon>Eukaryota</taxon>
        <taxon>Metazoa</taxon>
        <taxon>Spiralia</taxon>
        <taxon>Lophotrochozoa</taxon>
        <taxon>Platyhelminthes</taxon>
        <taxon>Trematoda</taxon>
        <taxon>Digenea</taxon>
        <taxon>Plagiorchiida</taxon>
        <taxon>Troglotremata</taxon>
        <taxon>Troglotrematidae</taxon>
        <taxon>Paragonimus</taxon>
    </lineage>
</organism>
<proteinExistence type="predicted"/>
<gene>
    <name evidence="1" type="ORF">PHET_10877</name>
</gene>
<comment type="caution">
    <text evidence="1">The sequence shown here is derived from an EMBL/GenBank/DDBJ whole genome shotgun (WGS) entry which is preliminary data.</text>
</comment>
<dbReference type="EMBL" id="LUCH01009026">
    <property type="protein sequence ID" value="KAF5396154.1"/>
    <property type="molecule type" value="Genomic_DNA"/>
</dbReference>
<sequence>MSTEGVLGPPCVKSKSAQSIAIDDRGECRPSLRQPAVFHPDGKFGSLEFASTICQAVVPERSMGPYISSLLNQEALKMFCTAGGRPTALAQVIWESRRQLFEKLKLSVTCREWFFSGRQRPKESVDSFYADLRELTSKTFKRLTPVGCERNICGRFRIIFRNRDQRKKFIIEPAENQPVALMKARVVRPWKT</sequence>
<protein>
    <submittedName>
        <fullName evidence="1">Uncharacterized protein</fullName>
    </submittedName>
</protein>
<keyword evidence="2" id="KW-1185">Reference proteome</keyword>
<dbReference type="AlphaFoldDB" id="A0A8J4T1V1"/>
<evidence type="ECO:0000313" key="2">
    <source>
        <dbReference type="Proteomes" id="UP000748531"/>
    </source>
</evidence>
<name>A0A8J4T1V1_9TREM</name>
<reference evidence="1" key="1">
    <citation type="submission" date="2019-05" db="EMBL/GenBank/DDBJ databases">
        <title>Annotation for the trematode Paragonimus heterotremus.</title>
        <authorList>
            <person name="Choi Y.-J."/>
        </authorList>
    </citation>
    <scope>NUCLEOTIDE SEQUENCE</scope>
    <source>
        <strain evidence="1">LC</strain>
    </source>
</reference>
<accession>A0A8J4T1V1</accession>